<dbReference type="RefSeq" id="WP_077836101.1">
    <property type="nucleotide sequence ID" value="NZ_CP096983.1"/>
</dbReference>
<keyword evidence="2" id="KW-1185">Reference proteome</keyword>
<organism evidence="1 2">
    <name type="scientific">Clostridium felsineum</name>
    <dbReference type="NCBI Taxonomy" id="36839"/>
    <lineage>
        <taxon>Bacteria</taxon>
        <taxon>Bacillati</taxon>
        <taxon>Bacillota</taxon>
        <taxon>Clostridia</taxon>
        <taxon>Eubacteriales</taxon>
        <taxon>Clostridiaceae</taxon>
        <taxon>Clostridium</taxon>
    </lineage>
</organism>
<dbReference type="STRING" id="84029.CROST_46680"/>
<reference evidence="1 2" key="1">
    <citation type="submission" date="2022-04" db="EMBL/GenBank/DDBJ databases">
        <title>Genome sequence of C. roseum typestrain.</title>
        <authorList>
            <person name="Poehlein A."/>
            <person name="Schoch T."/>
            <person name="Duerre P."/>
            <person name="Daniel R."/>
        </authorList>
    </citation>
    <scope>NUCLEOTIDE SEQUENCE [LARGE SCALE GENOMIC DNA]</scope>
    <source>
        <strain evidence="1 2">DSM 7320</strain>
    </source>
</reference>
<accession>A0A1S8KXH7</accession>
<dbReference type="Proteomes" id="UP000190951">
    <property type="component" value="Chromosome"/>
</dbReference>
<protein>
    <submittedName>
        <fullName evidence="1">Uncharacterized protein</fullName>
    </submittedName>
</protein>
<evidence type="ECO:0000313" key="2">
    <source>
        <dbReference type="Proteomes" id="UP000190951"/>
    </source>
</evidence>
<gene>
    <name evidence="1" type="ORF">CROST_011940</name>
</gene>
<evidence type="ECO:0000313" key="1">
    <source>
        <dbReference type="EMBL" id="URZ10484.1"/>
    </source>
</evidence>
<name>A0A1S8KXH7_9CLOT</name>
<dbReference type="EMBL" id="CP096983">
    <property type="protein sequence ID" value="URZ10484.1"/>
    <property type="molecule type" value="Genomic_DNA"/>
</dbReference>
<dbReference type="KEGG" id="crw:CROST_011940"/>
<dbReference type="AlphaFoldDB" id="A0A1S8KXH7"/>
<proteinExistence type="predicted"/>
<sequence length="181" mass="21581">MEILIINYHITTDEINREVLKFKSNEDGKIDLIPFLKMKTEYDEFFKKIIEWNILDLNNANNKELTEDIIQYSSDWISIEDLTKHKDVKNAVYYLLDSENKEIYIGCCDVLGTRVKPGRKEIPGWNMFKYEIIKPIYWSIKEKIESHSIRAFASFLENGAHEPYFKISEYKLKNISWAKRK</sequence>